<evidence type="ECO:0000313" key="1">
    <source>
        <dbReference type="EMBL" id="TCP28015.1"/>
    </source>
</evidence>
<dbReference type="EMBL" id="SLXM01000001">
    <property type="protein sequence ID" value="TCP28015.1"/>
    <property type="molecule type" value="Genomic_DNA"/>
</dbReference>
<comment type="caution">
    <text evidence="1">The sequence shown here is derived from an EMBL/GenBank/DDBJ whole genome shotgun (WGS) entry which is preliminary data.</text>
</comment>
<reference evidence="1 2" key="1">
    <citation type="submission" date="2019-03" db="EMBL/GenBank/DDBJ databases">
        <title>Genomic Encyclopedia of Type Strains, Phase IV (KMG-IV): sequencing the most valuable type-strain genomes for metagenomic binning, comparative biology and taxonomic classification.</title>
        <authorList>
            <person name="Goeker M."/>
        </authorList>
    </citation>
    <scope>NUCLEOTIDE SEQUENCE [LARGE SCALE GENOMIC DNA]</scope>
    <source>
        <strain evidence="1 2">DSM 14836</strain>
    </source>
</reference>
<sequence>MKSNFRMFLMFLLITSLILVFNYAVIFIYLASAVVITLGITYINEEN</sequence>
<gene>
    <name evidence="1" type="ORF">EV195_101174</name>
</gene>
<protein>
    <submittedName>
        <fullName evidence="1">Uncharacterized protein</fullName>
    </submittedName>
</protein>
<dbReference type="AlphaFoldDB" id="A0A4R2P2T9"/>
<dbReference type="Proteomes" id="UP000294564">
    <property type="component" value="Unassembled WGS sequence"/>
</dbReference>
<organism evidence="1 2">
    <name type="scientific">Tenacibaculum skagerrakense</name>
    <dbReference type="NCBI Taxonomy" id="186571"/>
    <lineage>
        <taxon>Bacteria</taxon>
        <taxon>Pseudomonadati</taxon>
        <taxon>Bacteroidota</taxon>
        <taxon>Flavobacteriia</taxon>
        <taxon>Flavobacteriales</taxon>
        <taxon>Flavobacteriaceae</taxon>
        <taxon>Tenacibaculum</taxon>
    </lineage>
</organism>
<keyword evidence="2" id="KW-1185">Reference proteome</keyword>
<accession>A0A4R2P2T9</accession>
<proteinExistence type="predicted"/>
<name>A0A4R2P2T9_9FLAO</name>
<evidence type="ECO:0000313" key="2">
    <source>
        <dbReference type="Proteomes" id="UP000294564"/>
    </source>
</evidence>